<accession>A9WKL6</accession>
<protein>
    <submittedName>
        <fullName evidence="5">Histidine kinase HAMP region domain protein</fullName>
    </submittedName>
</protein>
<dbReference type="AlphaFoldDB" id="A9WKL6"/>
<keyword evidence="2" id="KW-1133">Transmembrane helix</keyword>
<evidence type="ECO:0000313" key="5">
    <source>
        <dbReference type="EMBL" id="ABY36644.1"/>
    </source>
</evidence>
<dbReference type="KEGG" id="cau:Caur_3459"/>
<organism evidence="5 6">
    <name type="scientific">Chloroflexus aurantiacus (strain ATCC 29366 / DSM 635 / J-10-fl)</name>
    <dbReference type="NCBI Taxonomy" id="324602"/>
    <lineage>
        <taxon>Bacteria</taxon>
        <taxon>Bacillati</taxon>
        <taxon>Chloroflexota</taxon>
        <taxon>Chloroflexia</taxon>
        <taxon>Chloroflexales</taxon>
        <taxon>Chloroflexineae</taxon>
        <taxon>Chloroflexaceae</taxon>
        <taxon>Chloroflexus</taxon>
    </lineage>
</organism>
<gene>
    <name evidence="5" type="ordered locus">Caur_3459</name>
</gene>
<dbReference type="InterPro" id="IPR036513">
    <property type="entry name" value="STAS_dom_sf"/>
</dbReference>
<dbReference type="InParanoid" id="A9WKL6"/>
<keyword evidence="5" id="KW-0418">Kinase</keyword>
<keyword evidence="5" id="KW-0808">Transferase</keyword>
<dbReference type="HOGENOM" id="CLU_053844_0_0_0"/>
<dbReference type="Pfam" id="PF01740">
    <property type="entry name" value="STAS"/>
    <property type="match status" value="1"/>
</dbReference>
<dbReference type="InterPro" id="IPR002645">
    <property type="entry name" value="STAS_dom"/>
</dbReference>
<dbReference type="RefSeq" id="WP_012259297.1">
    <property type="nucleotide sequence ID" value="NC_010175.1"/>
</dbReference>
<dbReference type="CDD" id="cd07041">
    <property type="entry name" value="STAS_RsbR_RsbS_like"/>
    <property type="match status" value="1"/>
</dbReference>
<reference evidence="6" key="1">
    <citation type="journal article" date="2011" name="BMC Genomics">
        <title>Complete genome sequence of the filamentous anoxygenic phototrophic bacterium Chloroflexus aurantiacus.</title>
        <authorList>
            <person name="Tang K.H."/>
            <person name="Barry K."/>
            <person name="Chertkov O."/>
            <person name="Dalin E."/>
            <person name="Han C.S."/>
            <person name="Hauser L.J."/>
            <person name="Honchak B.M."/>
            <person name="Karbach L.E."/>
            <person name="Land M.L."/>
            <person name="Lapidus A."/>
            <person name="Larimer F.W."/>
            <person name="Mikhailova N."/>
            <person name="Pitluck S."/>
            <person name="Pierson B.K."/>
            <person name="Blankenship R.E."/>
        </authorList>
    </citation>
    <scope>NUCLEOTIDE SEQUENCE [LARGE SCALE GENOMIC DNA]</scope>
    <source>
        <strain evidence="6">ATCC 29366 / DSM 635 / J-10-fl</strain>
    </source>
</reference>
<evidence type="ECO:0000259" key="4">
    <source>
        <dbReference type="PROSITE" id="PS50885"/>
    </source>
</evidence>
<dbReference type="InterPro" id="IPR051932">
    <property type="entry name" value="Bact_StressResp_Reg"/>
</dbReference>
<evidence type="ECO:0000256" key="2">
    <source>
        <dbReference type="SAM" id="Phobius"/>
    </source>
</evidence>
<keyword evidence="6" id="KW-1185">Reference proteome</keyword>
<dbReference type="Pfam" id="PF00672">
    <property type="entry name" value="HAMP"/>
    <property type="match status" value="1"/>
</dbReference>
<evidence type="ECO:0000256" key="1">
    <source>
        <dbReference type="SAM" id="Coils"/>
    </source>
</evidence>
<sequence length="349" mass="38570">MNRDSECEHCFRKELLSNVESLIRSLRNAHERYSLLQVSDQDMIVRQTETLLSLTQALQEQIPPDVQSLTEAQADVLYETIETIEEQREQFSAQAMEYIADMKAATQRQIAIEVMATFTGIGVALAGMGVLTLFLLWLIERSIVRPLRHLSAAAAALAEGRSDQPITITSEDEVGALQRAFNQMTDTIRRQTRDLERLYQQAIQSRDAIEAAHRQVSEQLAIIQQQRDAIRELSVPVLPINRDTLVMPLVGALDTARLSQVQEQALGRLAATGARRLLLDVTGVPVIDTQIAQGLIRVVQAARLLGAQVVLVGIRPEVVQSIVGLGVHLNGIRSFSDLQSALKLSGDQG</sequence>
<evidence type="ECO:0000313" key="6">
    <source>
        <dbReference type="Proteomes" id="UP000002008"/>
    </source>
</evidence>
<dbReference type="PANTHER" id="PTHR33745:SF1">
    <property type="entry name" value="RSBT ANTAGONIST PROTEIN RSBS"/>
    <property type="match status" value="1"/>
</dbReference>
<keyword evidence="2" id="KW-0812">Transmembrane</keyword>
<name>A9WKL6_CHLAA</name>
<dbReference type="PROSITE" id="PS50801">
    <property type="entry name" value="STAS"/>
    <property type="match status" value="1"/>
</dbReference>
<keyword evidence="1" id="KW-0175">Coiled coil</keyword>
<dbReference type="PATRIC" id="fig|324602.8.peg.3897"/>
<proteinExistence type="predicted"/>
<feature type="coiled-coil region" evidence="1">
    <location>
        <begin position="74"/>
        <end position="101"/>
    </location>
</feature>
<dbReference type="Gene3D" id="3.30.750.24">
    <property type="entry name" value="STAS domain"/>
    <property type="match status" value="1"/>
</dbReference>
<dbReference type="PANTHER" id="PTHR33745">
    <property type="entry name" value="RSBT ANTAGONIST PROTEIN RSBS-RELATED"/>
    <property type="match status" value="1"/>
</dbReference>
<dbReference type="Gene3D" id="6.10.340.10">
    <property type="match status" value="1"/>
</dbReference>
<feature type="domain" description="HAMP" evidence="4">
    <location>
        <begin position="141"/>
        <end position="193"/>
    </location>
</feature>
<dbReference type="EnsemblBacteria" id="ABY36644">
    <property type="protein sequence ID" value="ABY36644"/>
    <property type="gene ID" value="Caur_3459"/>
</dbReference>
<dbReference type="STRING" id="324602.Caur_3459"/>
<feature type="transmembrane region" description="Helical" evidence="2">
    <location>
        <begin position="114"/>
        <end position="139"/>
    </location>
</feature>
<dbReference type="GO" id="GO:0007165">
    <property type="term" value="P:signal transduction"/>
    <property type="evidence" value="ECO:0007669"/>
    <property type="project" value="InterPro"/>
</dbReference>
<feature type="domain" description="STAS" evidence="3">
    <location>
        <begin position="234"/>
        <end position="345"/>
    </location>
</feature>
<evidence type="ECO:0000259" key="3">
    <source>
        <dbReference type="PROSITE" id="PS50801"/>
    </source>
</evidence>
<dbReference type="CDD" id="cd06225">
    <property type="entry name" value="HAMP"/>
    <property type="match status" value="1"/>
</dbReference>
<dbReference type="PROSITE" id="PS50885">
    <property type="entry name" value="HAMP"/>
    <property type="match status" value="1"/>
</dbReference>
<dbReference type="eggNOG" id="COG1366">
    <property type="taxonomic scope" value="Bacteria"/>
</dbReference>
<dbReference type="eggNOG" id="COG3850">
    <property type="taxonomic scope" value="Bacteria"/>
</dbReference>
<dbReference type="GO" id="GO:0016020">
    <property type="term" value="C:membrane"/>
    <property type="evidence" value="ECO:0007669"/>
    <property type="project" value="InterPro"/>
</dbReference>
<keyword evidence="2" id="KW-0472">Membrane</keyword>
<dbReference type="SMART" id="SM00304">
    <property type="entry name" value="HAMP"/>
    <property type="match status" value="1"/>
</dbReference>
<dbReference type="SUPFAM" id="SSF158472">
    <property type="entry name" value="HAMP domain-like"/>
    <property type="match status" value="1"/>
</dbReference>
<dbReference type="Proteomes" id="UP000002008">
    <property type="component" value="Chromosome"/>
</dbReference>
<dbReference type="GO" id="GO:0016301">
    <property type="term" value="F:kinase activity"/>
    <property type="evidence" value="ECO:0007669"/>
    <property type="project" value="UniProtKB-KW"/>
</dbReference>
<dbReference type="InterPro" id="IPR003660">
    <property type="entry name" value="HAMP_dom"/>
</dbReference>
<dbReference type="EMBL" id="CP000909">
    <property type="protein sequence ID" value="ABY36644.1"/>
    <property type="molecule type" value="Genomic_DNA"/>
</dbReference>
<dbReference type="SUPFAM" id="SSF52091">
    <property type="entry name" value="SpoIIaa-like"/>
    <property type="match status" value="1"/>
</dbReference>